<dbReference type="SUPFAM" id="SSF50729">
    <property type="entry name" value="PH domain-like"/>
    <property type="match status" value="1"/>
</dbReference>
<keyword evidence="3" id="KW-1185">Reference proteome</keyword>
<proteinExistence type="predicted"/>
<feature type="domain" description="PH" evidence="1">
    <location>
        <begin position="18"/>
        <end position="124"/>
    </location>
</feature>
<dbReference type="STRING" id="387005.A0A183HYR9"/>
<name>A0A183HYR9_9BILA</name>
<protein>
    <submittedName>
        <fullName evidence="4">PH domain-containing protein</fullName>
    </submittedName>
</protein>
<evidence type="ECO:0000313" key="2">
    <source>
        <dbReference type="EMBL" id="VDP11784.1"/>
    </source>
</evidence>
<dbReference type="EMBL" id="UZAJ01039887">
    <property type="protein sequence ID" value="VDP11784.1"/>
    <property type="molecule type" value="Genomic_DNA"/>
</dbReference>
<dbReference type="WBParaSite" id="OFLC_0001263201-mRNA-1">
    <property type="protein sequence ID" value="OFLC_0001263201-mRNA-1"/>
    <property type="gene ID" value="OFLC_0001263201"/>
</dbReference>
<sequence>MNEQREIVKASWLQHVIHKKGGTLHRKKKILYEEGKWVVLCVHNGRIPLLEWYFSEEYVDGHRPSKVIDLLDSSFVRVIMNDPSRRSFMIGFMDCSRDTIELSALTIEDCDDWIRSTTSALMRLNCLTESTNLYISVPDFASESSGTTEQFIYEDGGVDEIPEGLAPSLPTSIPRNSEYERIRCLSLTMQPPGIPSLFRTLSIEEKKEKNHGMVKTPPPLPPRNISSLKVQIPKTGTKRYSIYDHPKNRASTSFGDSSTAKERSGDIPISLQNSLYRFITYAINFDFSLCVVTPAFHDLSLLQLYESMKVLKIRNIYSTLEGPTSLDTEIAAPVSLCPESMKRGYSVPAGTLNVNIAHSHRITANNSLSLDYDAPSVNRILPVTRIALQKSHLANDRNSNGMLVEDHNNSHSIDNSGVSNGLRNLTVQPFICTQHIAYVDFGGKVWITGWTAVAGKYLAGQLFVGDQLVRVADVNVYNTQQIPFVFSAALKTGLSVNIAIQRAPHGTVYTLQKTKQKFDAGLILDKHKIKLANVLEGSPAWEAGIRASVPAVTRTGTTPACITCIDEHALNIFSENDEVLRHIDSLPLSLFTVMVQPYDFVKLLKKSLRKLKNISDFVH</sequence>
<accession>A0A183HYR9</accession>
<dbReference type="InterPro" id="IPR001849">
    <property type="entry name" value="PH_domain"/>
</dbReference>
<dbReference type="AlphaFoldDB" id="A0A183HYR9"/>
<evidence type="ECO:0000313" key="4">
    <source>
        <dbReference type="WBParaSite" id="OFLC_0001263201-mRNA-1"/>
    </source>
</evidence>
<evidence type="ECO:0000313" key="3">
    <source>
        <dbReference type="Proteomes" id="UP000267606"/>
    </source>
</evidence>
<organism evidence="4">
    <name type="scientific">Onchocerca flexuosa</name>
    <dbReference type="NCBI Taxonomy" id="387005"/>
    <lineage>
        <taxon>Eukaryota</taxon>
        <taxon>Metazoa</taxon>
        <taxon>Ecdysozoa</taxon>
        <taxon>Nematoda</taxon>
        <taxon>Chromadorea</taxon>
        <taxon>Rhabditida</taxon>
        <taxon>Spirurina</taxon>
        <taxon>Spiruromorpha</taxon>
        <taxon>Filarioidea</taxon>
        <taxon>Onchocercidae</taxon>
        <taxon>Onchocerca</taxon>
    </lineage>
</organism>
<evidence type="ECO:0000259" key="1">
    <source>
        <dbReference type="SMART" id="SM00233"/>
    </source>
</evidence>
<gene>
    <name evidence="2" type="ORF">OFLC_LOCUS12631</name>
</gene>
<dbReference type="SMART" id="SM00233">
    <property type="entry name" value="PH"/>
    <property type="match status" value="1"/>
</dbReference>
<dbReference type="CDD" id="cd00821">
    <property type="entry name" value="PH"/>
    <property type="match status" value="1"/>
</dbReference>
<reference evidence="4" key="1">
    <citation type="submission" date="2016-06" db="UniProtKB">
        <authorList>
            <consortium name="WormBaseParasite"/>
        </authorList>
    </citation>
    <scope>IDENTIFICATION</scope>
</reference>
<dbReference type="Proteomes" id="UP000267606">
    <property type="component" value="Unassembled WGS sequence"/>
</dbReference>
<reference evidence="2 3" key="2">
    <citation type="submission" date="2018-11" db="EMBL/GenBank/DDBJ databases">
        <authorList>
            <consortium name="Pathogen Informatics"/>
        </authorList>
    </citation>
    <scope>NUCLEOTIDE SEQUENCE [LARGE SCALE GENOMIC DNA]</scope>
</reference>